<dbReference type="RefSeq" id="WP_033191804.1">
    <property type="nucleotide sequence ID" value="NZ_CP014334.2"/>
</dbReference>
<reference evidence="1 2" key="1">
    <citation type="journal article" date="2015" name="Stand. Genomic Sci.">
        <title>Genome sequence of a native-feather degrading extremely thermophilic Eubacterium, Fervidobacterium islandicum AW-1.</title>
        <authorList>
            <person name="Lee Y.J."/>
            <person name="Jeong H."/>
            <person name="Park G.S."/>
            <person name="Kwak Y."/>
            <person name="Lee S.J."/>
            <person name="Lee S.J."/>
            <person name="Park M.K."/>
            <person name="Kim J.Y."/>
            <person name="Kang H.K."/>
            <person name="Shin J.H."/>
            <person name="Lee D.W."/>
        </authorList>
    </citation>
    <scope>NUCLEOTIDE SEQUENCE [LARGE SCALE GENOMIC DNA]</scope>
    <source>
        <strain evidence="1 2">AW-1</strain>
    </source>
</reference>
<evidence type="ECO:0000313" key="1">
    <source>
        <dbReference type="EMBL" id="AMW32771.1"/>
    </source>
</evidence>
<name>A0AAI8GD09_FERIS</name>
<evidence type="ECO:0000313" key="2">
    <source>
        <dbReference type="Proteomes" id="UP000093740"/>
    </source>
</evidence>
<dbReference type="EMBL" id="CP014334">
    <property type="protein sequence ID" value="AMW32771.1"/>
    <property type="molecule type" value="Genomic_DNA"/>
</dbReference>
<protein>
    <submittedName>
        <fullName evidence="1">Uncharacterized protein</fullName>
    </submittedName>
</protein>
<accession>A0AAI8GD09</accession>
<dbReference type="Proteomes" id="UP000093740">
    <property type="component" value="Chromosome"/>
</dbReference>
<sequence length="330" mass="37642">MHRHLSGYLEIKETKTRYELPATLQTGTYKMIKDHLVSENGDTFANTPFGLTKVLEEGKAEYVLRLSEESDVLFKVPASVVVYYILKGDVLEQFFRLQAPVDKAHVIISTAPYEEVERASMYITLYRLTTRVKSTSPEALYEETSYAGMKMFLFGDVEGLDKDINIKNKTIKVDRKDFNRIRLTYRSSYDWKPADYIIELKTDQELPSGKLYIYGDIFGYNVPIKVINMPDITGEGTVFVSKSWQVYHSWVLTKMSKANERTYVTGDLKLKGNGSTRIVIEAKDISNFACSKGTIVHQASDVVEIVVNVSDSETVSISFDYLDRVLEDIF</sequence>
<dbReference type="KEGG" id="fia:NA23_05455"/>
<gene>
    <name evidence="1" type="ORF">NA23_05455</name>
</gene>
<proteinExistence type="predicted"/>
<organism evidence="1 2">
    <name type="scientific">Fervidobacterium islandicum</name>
    <dbReference type="NCBI Taxonomy" id="2423"/>
    <lineage>
        <taxon>Bacteria</taxon>
        <taxon>Thermotogati</taxon>
        <taxon>Thermotogota</taxon>
        <taxon>Thermotogae</taxon>
        <taxon>Thermotogales</taxon>
        <taxon>Fervidobacteriaceae</taxon>
        <taxon>Fervidobacterium</taxon>
    </lineage>
</organism>
<keyword evidence="2" id="KW-1185">Reference proteome</keyword>
<dbReference type="AlphaFoldDB" id="A0AAI8GD09"/>